<dbReference type="CDD" id="cd07389">
    <property type="entry name" value="MPP_PhoD"/>
    <property type="match status" value="1"/>
</dbReference>
<keyword evidence="3" id="KW-1185">Reference proteome</keyword>
<reference evidence="3" key="1">
    <citation type="submission" date="2023-12" db="EMBL/GenBank/DDBJ databases">
        <title>Novel species in genus Nocardioides.</title>
        <authorList>
            <person name="Zhou H."/>
        </authorList>
    </citation>
    <scope>NUCLEOTIDE SEQUENCE [LARGE SCALE GENOMIC DNA]</scope>
    <source>
        <strain evidence="3">HM61</strain>
    </source>
</reference>
<dbReference type="InterPro" id="IPR052900">
    <property type="entry name" value="Phospholipid_Metab_Enz"/>
</dbReference>
<organism evidence="2 3">
    <name type="scientific">Nocardioides bizhenqiangii</name>
    <dbReference type="NCBI Taxonomy" id="3095076"/>
    <lineage>
        <taxon>Bacteria</taxon>
        <taxon>Bacillati</taxon>
        <taxon>Actinomycetota</taxon>
        <taxon>Actinomycetes</taxon>
        <taxon>Propionibacteriales</taxon>
        <taxon>Nocardioidaceae</taxon>
        <taxon>Nocardioides</taxon>
    </lineage>
</organism>
<evidence type="ECO:0000313" key="2">
    <source>
        <dbReference type="EMBL" id="WQQ27246.1"/>
    </source>
</evidence>
<dbReference type="PANTHER" id="PTHR43606:SF1">
    <property type="entry name" value="PHOD-LIKE PHOSPHATASE METALLOPHOSPHATASE DOMAIN-CONTAINING PROTEIN"/>
    <property type="match status" value="1"/>
</dbReference>
<dbReference type="SUPFAM" id="SSF56300">
    <property type="entry name" value="Metallo-dependent phosphatases"/>
    <property type="match status" value="1"/>
</dbReference>
<protein>
    <submittedName>
        <fullName evidence="2">Alkaline phosphatase D family protein</fullName>
    </submittedName>
</protein>
<dbReference type="RefSeq" id="WP_322937830.1">
    <property type="nucleotide sequence ID" value="NZ_CP141059.1"/>
</dbReference>
<dbReference type="PANTHER" id="PTHR43606">
    <property type="entry name" value="PHOSPHATASE, PUTATIVE (AFU_ORTHOLOGUE AFUA_6G08710)-RELATED"/>
    <property type="match status" value="1"/>
</dbReference>
<dbReference type="EMBL" id="CP141059">
    <property type="protein sequence ID" value="WQQ27246.1"/>
    <property type="molecule type" value="Genomic_DNA"/>
</dbReference>
<proteinExistence type="predicted"/>
<dbReference type="InterPro" id="IPR018946">
    <property type="entry name" value="PhoD-like_MPP"/>
</dbReference>
<evidence type="ECO:0000259" key="1">
    <source>
        <dbReference type="Pfam" id="PF09423"/>
    </source>
</evidence>
<name>A0ABZ0ZTJ4_9ACTN</name>
<dbReference type="InterPro" id="IPR029052">
    <property type="entry name" value="Metallo-depent_PP-like"/>
</dbReference>
<evidence type="ECO:0000313" key="3">
    <source>
        <dbReference type="Proteomes" id="UP001327225"/>
    </source>
</evidence>
<dbReference type="Proteomes" id="UP001327225">
    <property type="component" value="Chromosome"/>
</dbReference>
<sequence>MTAVPLLGLMGRGPSLVSRRRDLTSGARSGEVTTSSAVLWSRAAEPGRMMVRLGSGARRRTIRGPWTDGRTDLTARIHLTDLAPGREYDATVWFEDHDGSRSVPHPLTFRTAPIHAAAQSIAWAGDMNGQGWGIDRARGGMTTFRRMLDVRPDLFVHVGDTIYADEPMVESVEVEDGSTWRNELTAEVMVVAQTLAEFRGRHRYPLRDDNVRDFYAAVPSAVQWDDHETCNNWWPGEIIDDERYDERRADVLATRGRRAWQEYQPVPVRRLVPRDGDGFVPTRIYRRIPRGQHLDLFLLDTRSFRGPNPDVDPAVVRRRLQVGLLGTEQEDWLIRELRASTATWKIISVDQPLSAPPSRTYDLDGVSNGDDGRPLGREHEIGRVLSAIKRHGIKNVVWITADVHYTAAHHYAPERATFTDFEPFWEFISGPLQCSPFTFRSDEIDRTFGPETVFAHGKVEDLDVMIAPRPDNQHFGALDLAASGDLTVRLHDGTGAVLWQTTLEPEPGSRQSSV</sequence>
<gene>
    <name evidence="2" type="ORF">SHK19_03230</name>
</gene>
<dbReference type="Gene3D" id="3.60.21.70">
    <property type="entry name" value="PhoD-like phosphatase"/>
    <property type="match status" value="1"/>
</dbReference>
<accession>A0ABZ0ZTJ4</accession>
<feature type="domain" description="PhoD-like phosphatase metallophosphatase" evidence="1">
    <location>
        <begin position="127"/>
        <end position="442"/>
    </location>
</feature>
<dbReference type="InterPro" id="IPR038607">
    <property type="entry name" value="PhoD-like_sf"/>
</dbReference>
<dbReference type="Pfam" id="PF09423">
    <property type="entry name" value="PhoD"/>
    <property type="match status" value="1"/>
</dbReference>